<proteinExistence type="predicted"/>
<comment type="function">
    <text evidence="7">Microtubule inner protein (MIP) part of the dynein-decorated doublet microtubules (DMTs) in cilia axoneme, which is required for motile cilia beating.</text>
</comment>
<protein>
    <submittedName>
        <fullName evidence="9">Si:ch211-226m7.4</fullName>
    </submittedName>
</protein>
<dbReference type="PANTHER" id="PTHR31180:SF2">
    <property type="entry name" value="CILIA- AND FLAGELLA-ASSOCIATED PROTEIN 107"/>
    <property type="match status" value="1"/>
</dbReference>
<dbReference type="GeneTree" id="ENSGT00390000014553"/>
<dbReference type="STRING" id="8005.ENSEEEP00000027629"/>
<comment type="subcellular location">
    <subcellularLocation>
        <location evidence="1">Cytoplasm</location>
        <location evidence="1">Cytoskeleton</location>
        <location evidence="1">Flagellum axoneme</location>
    </subcellularLocation>
</comment>
<dbReference type="InterPro" id="IPR054709">
    <property type="entry name" value="CFAP107"/>
</dbReference>
<accession>A0A4W4FUD7</accession>
<keyword evidence="3" id="KW-0282">Flagellum</keyword>
<organism evidence="9 10">
    <name type="scientific">Electrophorus electricus</name>
    <name type="common">Electric eel</name>
    <name type="synonym">Gymnotus electricus</name>
    <dbReference type="NCBI Taxonomy" id="8005"/>
    <lineage>
        <taxon>Eukaryota</taxon>
        <taxon>Metazoa</taxon>
        <taxon>Chordata</taxon>
        <taxon>Craniata</taxon>
        <taxon>Vertebrata</taxon>
        <taxon>Euteleostomi</taxon>
        <taxon>Actinopterygii</taxon>
        <taxon>Neopterygii</taxon>
        <taxon>Teleostei</taxon>
        <taxon>Ostariophysi</taxon>
        <taxon>Gymnotiformes</taxon>
        <taxon>Gymnotoidei</taxon>
        <taxon>Gymnotidae</taxon>
        <taxon>Electrophorus</taxon>
    </lineage>
</organism>
<dbReference type="InterPro" id="IPR037662">
    <property type="entry name" value="CFAP68/107"/>
</dbReference>
<evidence type="ECO:0000313" key="10">
    <source>
        <dbReference type="Proteomes" id="UP000314983"/>
    </source>
</evidence>
<dbReference type="OMA" id="TWEMHIK"/>
<reference evidence="9" key="5">
    <citation type="submission" date="2025-09" db="UniProtKB">
        <authorList>
            <consortium name="Ensembl"/>
        </authorList>
    </citation>
    <scope>IDENTIFICATION</scope>
</reference>
<reference evidence="10" key="2">
    <citation type="journal article" date="2017" name="Sci. Adv.">
        <title>A tail of two voltages: Proteomic comparison of the three electric organs of the electric eel.</title>
        <authorList>
            <person name="Traeger L.L."/>
            <person name="Sabat G."/>
            <person name="Barrett-Wilt G.A."/>
            <person name="Wells G.B."/>
            <person name="Sussman M.R."/>
        </authorList>
    </citation>
    <scope>NUCLEOTIDE SEQUENCE [LARGE SCALE GENOMIC DNA]</scope>
</reference>
<dbReference type="GO" id="GO:0005879">
    <property type="term" value="C:axonemal microtubule"/>
    <property type="evidence" value="ECO:0007669"/>
    <property type="project" value="TreeGrafter"/>
</dbReference>
<reference evidence="10" key="1">
    <citation type="journal article" date="2014" name="Science">
        <title>Nonhuman genetics. Genomic basis for the convergent evolution of electric organs.</title>
        <authorList>
            <person name="Gallant J.R."/>
            <person name="Traeger L.L."/>
            <person name="Volkening J.D."/>
            <person name="Moffett H."/>
            <person name="Chen P.H."/>
            <person name="Novina C.D."/>
            <person name="Phillips G.N.Jr."/>
            <person name="Anand R."/>
            <person name="Wells G.B."/>
            <person name="Pinch M."/>
            <person name="Guth R."/>
            <person name="Unguez G.A."/>
            <person name="Albert J.S."/>
            <person name="Zakon H.H."/>
            <person name="Samanta M.P."/>
            <person name="Sussman M.R."/>
        </authorList>
    </citation>
    <scope>NUCLEOTIDE SEQUENCE [LARGE SCALE GENOMIC DNA]</scope>
</reference>
<dbReference type="AlphaFoldDB" id="A0A4W4FUD7"/>
<dbReference type="Ensembl" id="ENSEEET00000027946.2">
    <property type="protein sequence ID" value="ENSEEEP00000027629.2"/>
    <property type="gene ID" value="ENSEEEG00000013307.2"/>
</dbReference>
<evidence type="ECO:0000313" key="9">
    <source>
        <dbReference type="Ensembl" id="ENSEEEP00000027629.2"/>
    </source>
</evidence>
<evidence type="ECO:0000256" key="6">
    <source>
        <dbReference type="ARBA" id="ARBA00023273"/>
    </source>
</evidence>
<comment type="subunit">
    <text evidence="8">Microtubule inner protein component of sperm flagellar doublet microtubules.</text>
</comment>
<evidence type="ECO:0000256" key="2">
    <source>
        <dbReference type="ARBA" id="ARBA00022490"/>
    </source>
</evidence>
<keyword evidence="2" id="KW-0963">Cytoplasm</keyword>
<evidence type="ECO:0000256" key="1">
    <source>
        <dbReference type="ARBA" id="ARBA00004611"/>
    </source>
</evidence>
<name>A0A4W4FUD7_ELEEL</name>
<evidence type="ECO:0000256" key="7">
    <source>
        <dbReference type="ARBA" id="ARBA00035003"/>
    </source>
</evidence>
<dbReference type="PANTHER" id="PTHR31180">
    <property type="entry name" value="CILIA- AND FLAGELLA-ASSOCIATED PROTEIN 107-RELATED"/>
    <property type="match status" value="1"/>
</dbReference>
<keyword evidence="4" id="KW-0969">Cilium</keyword>
<keyword evidence="5" id="KW-0206">Cytoskeleton</keyword>
<keyword evidence="6" id="KW-0966">Cell projection</keyword>
<evidence type="ECO:0000256" key="4">
    <source>
        <dbReference type="ARBA" id="ARBA00023069"/>
    </source>
</evidence>
<dbReference type="Pfam" id="PF22595">
    <property type="entry name" value="CFAP107"/>
    <property type="match status" value="1"/>
</dbReference>
<dbReference type="GO" id="GO:0030317">
    <property type="term" value="P:flagellated sperm motility"/>
    <property type="evidence" value="ECO:0007669"/>
    <property type="project" value="InterPro"/>
</dbReference>
<dbReference type="Proteomes" id="UP000314983">
    <property type="component" value="Chromosome 20"/>
</dbReference>
<evidence type="ECO:0000256" key="8">
    <source>
        <dbReference type="ARBA" id="ARBA00046435"/>
    </source>
</evidence>
<evidence type="ECO:0000256" key="3">
    <source>
        <dbReference type="ARBA" id="ARBA00022846"/>
    </source>
</evidence>
<sequence>MSCVINFLSAVSTMQGDSRPGWRTEQRYSHKVLIGNWLEERLQGLPTKLLFSHHDPPTSQYLVSLYDESYGRRGPSHLPAHRTWHSDKMAWVPERSDHPIHGPPTNYGLVETQRAQVGQQQVKVPVVSVYKDAYPLPPTSAFCQPRHARAPCLISGSSRDLEQNLKWNQAPGGAVSLLPTHNPVPSLAEDWTKHFWP</sequence>
<reference evidence="9" key="3">
    <citation type="submission" date="2020-05" db="EMBL/GenBank/DDBJ databases">
        <title>Electrophorus electricus (electric eel) genome, fEleEle1, primary haplotype.</title>
        <authorList>
            <person name="Myers G."/>
            <person name="Meyer A."/>
            <person name="Fedrigo O."/>
            <person name="Formenti G."/>
            <person name="Rhie A."/>
            <person name="Tracey A."/>
            <person name="Sims Y."/>
            <person name="Jarvis E.D."/>
        </authorList>
    </citation>
    <scope>NUCLEOTIDE SEQUENCE [LARGE SCALE GENOMIC DNA]</scope>
</reference>
<reference evidence="9" key="4">
    <citation type="submission" date="2025-08" db="UniProtKB">
        <authorList>
            <consortium name="Ensembl"/>
        </authorList>
    </citation>
    <scope>IDENTIFICATION</scope>
</reference>
<keyword evidence="10" id="KW-1185">Reference proteome</keyword>
<evidence type="ECO:0000256" key="5">
    <source>
        <dbReference type="ARBA" id="ARBA00023212"/>
    </source>
</evidence>